<sequence>MSHMFGKPSFWFKLFVSVTRGCTALMLIVLGAFGIHSFIFVKWNSNYLTAPPFSLSPGTVLLVDGFTGPLAIVLVGVNIVSLVIVMVCAYRRMLVYLGSLDLLCCTGLLWAGVIQSTYVGLTKAQCAKGTGSDGETLLFIQRAREVTTEFQLWGWDPCDVYLQAFYFRAVALLFYVPTALTFIIKGALDMRMDRMHKRGGPHIPIVRWFFFLPVIIAYYVAVDLARFVGCWYLSGKARTPEFQLQARRWRALRKWVSIKATVLLTCPNPAQVLWGAHRRFRRHRNSGVSWALIAALGQEPVVNGIARHVHHVDLVNLSLACRPLRRVLFPVLDTCVLRESLCDIPRSEEELVKESKPMKRGPRLIVLDPPSDPRASLNCWGCGIRICRNCSTTRRLCETHVSFHAEFCGAQCGRCFAAEWIEIRQCKCKDRRRRFLNDMMHPVHLCRGCDKESDETLQAWRESRDRRAHHRAVHESLSCFTCKESIQDANPIWWACQICRYECRSLEHPWGRGVDV</sequence>
<keyword evidence="3" id="KW-1185">Reference proteome</keyword>
<feature type="transmembrane region" description="Helical" evidence="1">
    <location>
        <begin position="165"/>
        <end position="184"/>
    </location>
</feature>
<accession>A0ABR4KFR4</accession>
<feature type="transmembrane region" description="Helical" evidence="1">
    <location>
        <begin position="205"/>
        <end position="222"/>
    </location>
</feature>
<keyword evidence="1" id="KW-0472">Membrane</keyword>
<feature type="transmembrane region" description="Helical" evidence="1">
    <location>
        <begin position="94"/>
        <end position="113"/>
    </location>
</feature>
<dbReference type="EMBL" id="JBFXLU010000032">
    <property type="protein sequence ID" value="KAL2851103.1"/>
    <property type="molecule type" value="Genomic_DNA"/>
</dbReference>
<reference evidence="2 3" key="1">
    <citation type="submission" date="2024-07" db="EMBL/GenBank/DDBJ databases">
        <title>Section-level genome sequencing and comparative genomics of Aspergillus sections Usti and Cavernicolus.</title>
        <authorList>
            <consortium name="Lawrence Berkeley National Laboratory"/>
            <person name="Nybo J.L."/>
            <person name="Vesth T.C."/>
            <person name="Theobald S."/>
            <person name="Frisvad J.C."/>
            <person name="Larsen T.O."/>
            <person name="Kjaerboelling I."/>
            <person name="Rothschild-Mancinelli K."/>
            <person name="Lyhne E.K."/>
            <person name="Kogle M.E."/>
            <person name="Barry K."/>
            <person name="Clum A."/>
            <person name="Na H."/>
            <person name="Ledsgaard L."/>
            <person name="Lin J."/>
            <person name="Lipzen A."/>
            <person name="Kuo A."/>
            <person name="Riley R."/>
            <person name="Mondo S."/>
            <person name="Labutti K."/>
            <person name="Haridas S."/>
            <person name="Pangalinan J."/>
            <person name="Salamov A.A."/>
            <person name="Simmons B.A."/>
            <person name="Magnuson J.K."/>
            <person name="Chen J."/>
            <person name="Drula E."/>
            <person name="Henrissat B."/>
            <person name="Wiebenga A."/>
            <person name="Lubbers R.J."/>
            <person name="Gomes A.C."/>
            <person name="Makela M.R."/>
            <person name="Stajich J."/>
            <person name="Grigoriev I.V."/>
            <person name="Mortensen U.H."/>
            <person name="De Vries R.P."/>
            <person name="Baker S.E."/>
            <person name="Andersen M.R."/>
        </authorList>
    </citation>
    <scope>NUCLEOTIDE SEQUENCE [LARGE SCALE GENOMIC DNA]</scope>
    <source>
        <strain evidence="2 3">CBS 123904</strain>
    </source>
</reference>
<dbReference type="Proteomes" id="UP001610446">
    <property type="component" value="Unassembled WGS sequence"/>
</dbReference>
<evidence type="ECO:0000256" key="1">
    <source>
        <dbReference type="SAM" id="Phobius"/>
    </source>
</evidence>
<feature type="transmembrane region" description="Helical" evidence="1">
    <location>
        <begin position="21"/>
        <end position="41"/>
    </location>
</feature>
<name>A0ABR4KFR4_9EURO</name>
<organism evidence="2 3">
    <name type="scientific">Aspergillus pseudoustus</name>
    <dbReference type="NCBI Taxonomy" id="1810923"/>
    <lineage>
        <taxon>Eukaryota</taxon>
        <taxon>Fungi</taxon>
        <taxon>Dikarya</taxon>
        <taxon>Ascomycota</taxon>
        <taxon>Pezizomycotina</taxon>
        <taxon>Eurotiomycetes</taxon>
        <taxon>Eurotiomycetidae</taxon>
        <taxon>Eurotiales</taxon>
        <taxon>Aspergillaceae</taxon>
        <taxon>Aspergillus</taxon>
        <taxon>Aspergillus subgen. Nidulantes</taxon>
    </lineage>
</organism>
<keyword evidence="1" id="KW-0812">Transmembrane</keyword>
<proteinExistence type="predicted"/>
<gene>
    <name evidence="2" type="ORF">BJY01DRAFT_245205</name>
</gene>
<evidence type="ECO:0000313" key="3">
    <source>
        <dbReference type="Proteomes" id="UP001610446"/>
    </source>
</evidence>
<comment type="caution">
    <text evidence="2">The sequence shown here is derived from an EMBL/GenBank/DDBJ whole genome shotgun (WGS) entry which is preliminary data.</text>
</comment>
<feature type="transmembrane region" description="Helical" evidence="1">
    <location>
        <begin position="61"/>
        <end position="87"/>
    </location>
</feature>
<protein>
    <submittedName>
        <fullName evidence="2">Uncharacterized protein</fullName>
    </submittedName>
</protein>
<evidence type="ECO:0000313" key="2">
    <source>
        <dbReference type="EMBL" id="KAL2851103.1"/>
    </source>
</evidence>
<keyword evidence="1" id="KW-1133">Transmembrane helix</keyword>